<dbReference type="RefSeq" id="WP_303944945.1">
    <property type="nucleotide sequence ID" value="NZ_JABZXO010000015.1"/>
</dbReference>
<feature type="chain" id="PRO_5039699580" evidence="2">
    <location>
        <begin position="25"/>
        <end position="266"/>
    </location>
</feature>
<reference evidence="4" key="1">
    <citation type="submission" date="2020-04" db="EMBL/GenBank/DDBJ databases">
        <title>Deep metagenomics examines the oral microbiome during advanced dental caries in children, revealing novel taxa and co-occurrences with host molecules.</title>
        <authorList>
            <person name="Baker J.L."/>
            <person name="Morton J.T."/>
            <person name="Dinis M."/>
            <person name="Alvarez R."/>
            <person name="Tran N.C."/>
            <person name="Knight R."/>
            <person name="Edlund A."/>
        </authorList>
    </citation>
    <scope>NUCLEOTIDE SEQUENCE</scope>
    <source>
        <strain evidence="4">JCVI_39_bin.18</strain>
    </source>
</reference>
<evidence type="ECO:0000256" key="2">
    <source>
        <dbReference type="SAM" id="SignalP"/>
    </source>
</evidence>
<dbReference type="InterPro" id="IPR046281">
    <property type="entry name" value="DUF6318"/>
</dbReference>
<keyword evidence="2" id="KW-0732">Signal</keyword>
<evidence type="ECO:0000313" key="4">
    <source>
        <dbReference type="EMBL" id="MBF1657545.1"/>
    </source>
</evidence>
<name>A0A930KV52_9MICC</name>
<dbReference type="PROSITE" id="PS51318">
    <property type="entry name" value="TAT"/>
    <property type="match status" value="1"/>
</dbReference>
<dbReference type="AlphaFoldDB" id="A0A930KV52"/>
<protein>
    <submittedName>
        <fullName evidence="4">Imidazole glycerol phosphate synthase</fullName>
    </submittedName>
</protein>
<accession>A0A930KV52</accession>
<proteinExistence type="predicted"/>
<feature type="domain" description="DUF6318" evidence="3">
    <location>
        <begin position="85"/>
        <end position="239"/>
    </location>
</feature>
<feature type="region of interest" description="Disordered" evidence="1">
    <location>
        <begin position="29"/>
        <end position="71"/>
    </location>
</feature>
<dbReference type="PROSITE" id="PS51257">
    <property type="entry name" value="PROKAR_LIPOPROTEIN"/>
    <property type="match status" value="1"/>
</dbReference>
<evidence type="ECO:0000313" key="5">
    <source>
        <dbReference type="Proteomes" id="UP000770330"/>
    </source>
</evidence>
<feature type="compositionally biased region" description="Low complexity" evidence="1">
    <location>
        <begin position="33"/>
        <end position="66"/>
    </location>
</feature>
<comment type="caution">
    <text evidence="4">The sequence shown here is derived from an EMBL/GenBank/DDBJ whole genome shotgun (WGS) entry which is preliminary data.</text>
</comment>
<dbReference type="InterPro" id="IPR006311">
    <property type="entry name" value="TAT_signal"/>
</dbReference>
<dbReference type="Pfam" id="PF19843">
    <property type="entry name" value="DUF6318"/>
    <property type="match status" value="1"/>
</dbReference>
<gene>
    <name evidence="4" type="ORF">HXO61_06415</name>
</gene>
<feature type="compositionally biased region" description="Basic and acidic residues" evidence="1">
    <location>
        <begin position="257"/>
        <end position="266"/>
    </location>
</feature>
<sequence>MATFLSRRAALLAAGAGAITMLSACSSDIRPLADSSPSASGEASSSASSSASASPSASASSSSADGSSEKSYLGPVKFDNYEKKGEYVPADETHKAQNVPKPLPPANMHEKTIDGAYSAFSFWLASVNYLVLTGDDEPLKQADPSGRDVKSFHDYVTFYESNEGWFYGSEHALQAEMMTPQPEKVSGSDSLYYWRITLSKDSKAMMHVEGKGNRPMYQNTSMEPELSDLKLSYQDGKWFTYPTKVHGQGSASPSTKASDEANAKNA</sequence>
<dbReference type="EMBL" id="JABZXO010000015">
    <property type="protein sequence ID" value="MBF1657545.1"/>
    <property type="molecule type" value="Genomic_DNA"/>
</dbReference>
<feature type="region of interest" description="Disordered" evidence="1">
    <location>
        <begin position="243"/>
        <end position="266"/>
    </location>
</feature>
<evidence type="ECO:0000256" key="1">
    <source>
        <dbReference type="SAM" id="MobiDB-lite"/>
    </source>
</evidence>
<evidence type="ECO:0000259" key="3">
    <source>
        <dbReference type="Pfam" id="PF19843"/>
    </source>
</evidence>
<feature type="signal peptide" evidence="2">
    <location>
        <begin position="1"/>
        <end position="24"/>
    </location>
</feature>
<dbReference type="Proteomes" id="UP000770330">
    <property type="component" value="Unassembled WGS sequence"/>
</dbReference>
<organism evidence="4 5">
    <name type="scientific">Rothia mucilaginosa</name>
    <dbReference type="NCBI Taxonomy" id="43675"/>
    <lineage>
        <taxon>Bacteria</taxon>
        <taxon>Bacillati</taxon>
        <taxon>Actinomycetota</taxon>
        <taxon>Actinomycetes</taxon>
        <taxon>Micrococcales</taxon>
        <taxon>Micrococcaceae</taxon>
        <taxon>Rothia</taxon>
    </lineage>
</organism>